<feature type="transmembrane region" description="Helical" evidence="8">
    <location>
        <begin position="106"/>
        <end position="123"/>
    </location>
</feature>
<evidence type="ECO:0000256" key="7">
    <source>
        <dbReference type="ARBA" id="ARBA00023136"/>
    </source>
</evidence>
<evidence type="ECO:0000256" key="8">
    <source>
        <dbReference type="SAM" id="Phobius"/>
    </source>
</evidence>
<dbReference type="InterPro" id="IPR013426">
    <property type="entry name" value="EpsH-like"/>
</dbReference>
<feature type="transmembrane region" description="Helical" evidence="8">
    <location>
        <begin position="41"/>
        <end position="60"/>
    </location>
</feature>
<evidence type="ECO:0000256" key="2">
    <source>
        <dbReference type="ARBA" id="ARBA00022475"/>
    </source>
</evidence>
<feature type="transmembrane region" description="Helical" evidence="8">
    <location>
        <begin position="76"/>
        <end position="94"/>
    </location>
</feature>
<dbReference type="GO" id="GO:0008233">
    <property type="term" value="F:peptidase activity"/>
    <property type="evidence" value="ECO:0007669"/>
    <property type="project" value="UniProtKB-KW"/>
</dbReference>
<dbReference type="InterPro" id="IPR026392">
    <property type="entry name" value="Exo/Archaeosortase_dom"/>
</dbReference>
<feature type="transmembrane region" description="Helical" evidence="8">
    <location>
        <begin position="218"/>
        <end position="237"/>
    </location>
</feature>
<dbReference type="InterPro" id="IPR019127">
    <property type="entry name" value="Exosortase"/>
</dbReference>
<feature type="transmembrane region" description="Helical" evidence="8">
    <location>
        <begin position="323"/>
        <end position="346"/>
    </location>
</feature>
<comment type="subcellular location">
    <subcellularLocation>
        <location evidence="1">Cell membrane</location>
        <topology evidence="1">Multi-pass membrane protein</topology>
    </subcellularLocation>
</comment>
<accession>A0A5S4ENA2</accession>
<dbReference type="NCBIfam" id="TIGR03109">
    <property type="entry name" value="exosort_XrtA"/>
    <property type="match status" value="1"/>
</dbReference>
<sequence>MAISVCADHLESVMDDPTQVPVGNKFMNQAPSRISLLPHPGWRVALPAVVLTLIAILVVFRETAFSMVDIWVRSGTYAHGFIVPPMTLWLIWRMREKVAVLAPRPCYPAVFLLATAGFAWLLGEVATVNVVPHFALIFMLVFAVLAVLGPVVARSIAFPLLFLFFAVPFGDFTQPKLMEWTAKFTVLGLRLTGVPVYSEGQNLVIPSGSWSVVEACSGVRYLIASVTVGTLFAYLTYHSLKRRLLFVGISIIVPIIANWLRAYMIVMIGHLSGNKLAVGVDHLIYGWVFFGVVILTMFWIGARWREDEPPVVPASVPTSGETVGGVPTVSSVLAAAVVTILVAAFWPFAQRQIDQHTAQPVRQISPFGPIAGWHETRGGLYDWSPRFENYAARTQVVLEKDGRLAGLFVAYYRNQDQQHKLVSSTNVLVTSDDPLWSRIGGGTQELSLNQQPLKIRTTRLRGPGSTQMVVWQWYWVNGRWTSSDVLAKAYTAFSRLTGQGDDSAVVILYAQQAPPAEAEATLAAFADAAGEVIETALWQTADSR</sequence>
<keyword evidence="2" id="KW-1003">Cell membrane</keyword>
<dbReference type="Pfam" id="PF11984">
    <property type="entry name" value="DUF3485"/>
    <property type="match status" value="1"/>
</dbReference>
<feature type="transmembrane region" description="Helical" evidence="8">
    <location>
        <begin position="244"/>
        <end position="264"/>
    </location>
</feature>
<dbReference type="NCBIfam" id="TIGR02914">
    <property type="entry name" value="EpsI_fam"/>
    <property type="match status" value="1"/>
</dbReference>
<evidence type="ECO:0000259" key="9">
    <source>
        <dbReference type="Pfam" id="PF11984"/>
    </source>
</evidence>
<keyword evidence="4 8" id="KW-0812">Transmembrane</keyword>
<proteinExistence type="predicted"/>
<keyword evidence="5" id="KW-0378">Hydrolase</keyword>
<feature type="transmembrane region" description="Helical" evidence="8">
    <location>
        <begin position="135"/>
        <end position="168"/>
    </location>
</feature>
<evidence type="ECO:0000256" key="4">
    <source>
        <dbReference type="ARBA" id="ARBA00022692"/>
    </source>
</evidence>
<keyword evidence="7 8" id="KW-0472">Membrane</keyword>
<dbReference type="AlphaFoldDB" id="A0A5S4ENA2"/>
<dbReference type="InterPro" id="IPR014263">
    <property type="entry name" value="Methanolan_biosynth_EpsI"/>
</dbReference>
<keyword evidence="6 8" id="KW-1133">Transmembrane helix</keyword>
<evidence type="ECO:0000256" key="6">
    <source>
        <dbReference type="ARBA" id="ARBA00022989"/>
    </source>
</evidence>
<dbReference type="GO" id="GO:0005886">
    <property type="term" value="C:plasma membrane"/>
    <property type="evidence" value="ECO:0007669"/>
    <property type="project" value="UniProtKB-SubCell"/>
</dbReference>
<feature type="transmembrane region" description="Helical" evidence="8">
    <location>
        <begin position="284"/>
        <end position="302"/>
    </location>
</feature>
<dbReference type="EMBL" id="SWAD01000038">
    <property type="protein sequence ID" value="TMQ76872.1"/>
    <property type="molecule type" value="Genomic_DNA"/>
</dbReference>
<dbReference type="InterPro" id="IPR017540">
    <property type="entry name" value="Exosortase-1"/>
</dbReference>
<evidence type="ECO:0000313" key="11">
    <source>
        <dbReference type="Proteomes" id="UP000306324"/>
    </source>
</evidence>
<keyword evidence="11" id="KW-1185">Reference proteome</keyword>
<keyword evidence="3" id="KW-0645">Protease</keyword>
<dbReference type="NCBIfam" id="TIGR02602">
    <property type="entry name" value="8TM_EpsH"/>
    <property type="match status" value="1"/>
</dbReference>
<protein>
    <submittedName>
        <fullName evidence="10">Eight transmembrane protein EpsH / EpsI protein</fullName>
    </submittedName>
</protein>
<evidence type="ECO:0000313" key="10">
    <source>
        <dbReference type="EMBL" id="TMQ76872.1"/>
    </source>
</evidence>
<dbReference type="GO" id="GO:0006508">
    <property type="term" value="P:proteolysis"/>
    <property type="evidence" value="ECO:0007669"/>
    <property type="project" value="UniProtKB-KW"/>
</dbReference>
<evidence type="ECO:0000256" key="1">
    <source>
        <dbReference type="ARBA" id="ARBA00004651"/>
    </source>
</evidence>
<gene>
    <name evidence="10" type="ORF">ACCUM_3834</name>
</gene>
<evidence type="ECO:0000256" key="3">
    <source>
        <dbReference type="ARBA" id="ARBA00022670"/>
    </source>
</evidence>
<feature type="domain" description="Methanolan biosynthesis EpsI" evidence="9">
    <location>
        <begin position="339"/>
        <end position="534"/>
    </location>
</feature>
<evidence type="ECO:0000256" key="5">
    <source>
        <dbReference type="ARBA" id="ARBA00022801"/>
    </source>
</evidence>
<name>A0A5S4ENA2_9PROT</name>
<organism evidence="10 11">
    <name type="scientific">Candidatus Accumulibacter phosphatis</name>
    <dbReference type="NCBI Taxonomy" id="327160"/>
    <lineage>
        <taxon>Bacteria</taxon>
        <taxon>Pseudomonadati</taxon>
        <taxon>Pseudomonadota</taxon>
        <taxon>Betaproteobacteria</taxon>
        <taxon>Candidatus Accumulibacter</taxon>
    </lineage>
</organism>
<comment type="caution">
    <text evidence="10">The sequence shown here is derived from an EMBL/GenBank/DDBJ whole genome shotgun (WGS) entry which is preliminary data.</text>
</comment>
<reference evidence="10 11" key="1">
    <citation type="submission" date="2019-04" db="EMBL/GenBank/DDBJ databases">
        <title>A novel phosphate-accumulating bacterium identified in bioreactor for phosphate removal from wastewater.</title>
        <authorList>
            <person name="Kotlyarov R.Y."/>
            <person name="Beletsky A.V."/>
            <person name="Kallistova A.Y."/>
            <person name="Dorofeev A.G."/>
            <person name="Nikolaev Y.Y."/>
            <person name="Pimenov N.V."/>
            <person name="Ravin N.V."/>
            <person name="Mardanov A.V."/>
        </authorList>
    </citation>
    <scope>NUCLEOTIDE SEQUENCE [LARGE SCALE GENOMIC DNA]</scope>
    <source>
        <strain evidence="10 11">Bin19</strain>
    </source>
</reference>
<dbReference type="Pfam" id="PF09721">
    <property type="entry name" value="Exosortase_EpsH"/>
    <property type="match status" value="1"/>
</dbReference>
<dbReference type="NCBIfam" id="TIGR04178">
    <property type="entry name" value="exo_archaeo"/>
    <property type="match status" value="1"/>
</dbReference>
<dbReference type="Proteomes" id="UP000306324">
    <property type="component" value="Unassembled WGS sequence"/>
</dbReference>